<feature type="non-terminal residue" evidence="2">
    <location>
        <position position="146"/>
    </location>
</feature>
<dbReference type="PANTHER" id="PTHR43162:SF1">
    <property type="entry name" value="PRESTALK A DIFFERENTIATION PROTEIN A"/>
    <property type="match status" value="1"/>
</dbReference>
<protein>
    <recommendedName>
        <fullName evidence="1">NAD(P)-binding domain-containing protein</fullName>
    </recommendedName>
</protein>
<feature type="domain" description="NAD(P)-binding" evidence="1">
    <location>
        <begin position="6"/>
        <end position="140"/>
    </location>
</feature>
<reference evidence="2" key="1">
    <citation type="submission" date="2018-05" db="EMBL/GenBank/DDBJ databases">
        <authorList>
            <person name="Lanie J.A."/>
            <person name="Ng W.-L."/>
            <person name="Kazmierczak K.M."/>
            <person name="Andrzejewski T.M."/>
            <person name="Davidsen T.M."/>
            <person name="Wayne K.J."/>
            <person name="Tettelin H."/>
            <person name="Glass J.I."/>
            <person name="Rusch D."/>
            <person name="Podicherti R."/>
            <person name="Tsui H.-C.T."/>
            <person name="Winkler M.E."/>
        </authorList>
    </citation>
    <scope>NUCLEOTIDE SEQUENCE</scope>
</reference>
<dbReference type="InterPro" id="IPR036291">
    <property type="entry name" value="NAD(P)-bd_dom_sf"/>
</dbReference>
<dbReference type="InterPro" id="IPR051604">
    <property type="entry name" value="Ergot_Alk_Oxidoreductase"/>
</dbReference>
<dbReference type="EMBL" id="UINC01019995">
    <property type="protein sequence ID" value="SVA84392.1"/>
    <property type="molecule type" value="Genomic_DNA"/>
</dbReference>
<name>A0A381Z6A4_9ZZZZ</name>
<evidence type="ECO:0000259" key="1">
    <source>
        <dbReference type="Pfam" id="PF13460"/>
    </source>
</evidence>
<dbReference type="PANTHER" id="PTHR43162">
    <property type="match status" value="1"/>
</dbReference>
<dbReference type="Gene3D" id="3.40.50.720">
    <property type="entry name" value="NAD(P)-binding Rossmann-like Domain"/>
    <property type="match status" value="1"/>
</dbReference>
<gene>
    <name evidence="2" type="ORF">METZ01_LOCUS137246</name>
</gene>
<accession>A0A381Z6A4</accession>
<sequence>MILITGATGKTGYEVAKNLSEFSIPFKALIRNATKASQITELGGQPIIGSIEDDDLLNQALEGVDKTLLLLPNSEQQLSLEKRFVDAAVKAEVKHVVKMSSMEALPEATRTIPRMHVESENHIKNSGLLWTMIKPNFFMQNLLGSG</sequence>
<evidence type="ECO:0000313" key="2">
    <source>
        <dbReference type="EMBL" id="SVA84392.1"/>
    </source>
</evidence>
<dbReference type="SUPFAM" id="SSF51735">
    <property type="entry name" value="NAD(P)-binding Rossmann-fold domains"/>
    <property type="match status" value="1"/>
</dbReference>
<dbReference type="InterPro" id="IPR016040">
    <property type="entry name" value="NAD(P)-bd_dom"/>
</dbReference>
<organism evidence="2">
    <name type="scientific">marine metagenome</name>
    <dbReference type="NCBI Taxonomy" id="408172"/>
    <lineage>
        <taxon>unclassified sequences</taxon>
        <taxon>metagenomes</taxon>
        <taxon>ecological metagenomes</taxon>
    </lineage>
</organism>
<dbReference type="Pfam" id="PF13460">
    <property type="entry name" value="NAD_binding_10"/>
    <property type="match status" value="1"/>
</dbReference>
<proteinExistence type="predicted"/>
<dbReference type="AlphaFoldDB" id="A0A381Z6A4"/>